<feature type="domain" description="HTH cro/C1-type" evidence="1">
    <location>
        <begin position="15"/>
        <end position="70"/>
    </location>
</feature>
<dbReference type="EMBL" id="SVCA01000003">
    <property type="protein sequence ID" value="MBE6084723.1"/>
    <property type="molecule type" value="Genomic_DNA"/>
</dbReference>
<dbReference type="AlphaFoldDB" id="A0A927WL17"/>
<dbReference type="PROSITE" id="PS50943">
    <property type="entry name" value="HTH_CROC1"/>
    <property type="match status" value="1"/>
</dbReference>
<proteinExistence type="predicted"/>
<comment type="caution">
    <text evidence="2">The sequence shown here is derived from an EMBL/GenBank/DDBJ whole genome shotgun (WGS) entry which is preliminary data.</text>
</comment>
<dbReference type="GO" id="GO:0003677">
    <property type="term" value="F:DNA binding"/>
    <property type="evidence" value="ECO:0007669"/>
    <property type="project" value="InterPro"/>
</dbReference>
<dbReference type="SUPFAM" id="SSF47413">
    <property type="entry name" value="lambda repressor-like DNA-binding domains"/>
    <property type="match status" value="1"/>
</dbReference>
<reference evidence="2" key="1">
    <citation type="submission" date="2019-04" db="EMBL/GenBank/DDBJ databases">
        <title>Evolution of Biomass-Degrading Anaerobic Consortia Revealed by Metagenomics.</title>
        <authorList>
            <person name="Peng X."/>
        </authorList>
    </citation>
    <scope>NUCLEOTIDE SEQUENCE</scope>
    <source>
        <strain evidence="2">SIG242</strain>
    </source>
</reference>
<accession>A0A927WL17</accession>
<dbReference type="RefSeq" id="WP_303668796.1">
    <property type="nucleotide sequence ID" value="NZ_SVCA01000003.1"/>
</dbReference>
<evidence type="ECO:0000313" key="3">
    <source>
        <dbReference type="Proteomes" id="UP000772151"/>
    </source>
</evidence>
<protein>
    <submittedName>
        <fullName evidence="2">Helix-turn-helix transcriptional regulator</fullName>
    </submittedName>
</protein>
<name>A0A927WL17_SELRU</name>
<sequence>MARPDENINFFSERFKTVRKSVGISIKELSTISSISLMTLYRYENGSSIPRSLSSWKVLAEGHGMTLAEYMDALFGIKNLQLEESIKQLEGKFSNLEKNLKGCPLMDKDNSS</sequence>
<dbReference type="Proteomes" id="UP000772151">
    <property type="component" value="Unassembled WGS sequence"/>
</dbReference>
<evidence type="ECO:0000259" key="1">
    <source>
        <dbReference type="PROSITE" id="PS50943"/>
    </source>
</evidence>
<dbReference type="Pfam" id="PF01381">
    <property type="entry name" value="HTH_3"/>
    <property type="match status" value="1"/>
</dbReference>
<dbReference type="Gene3D" id="1.10.260.40">
    <property type="entry name" value="lambda repressor-like DNA-binding domains"/>
    <property type="match status" value="1"/>
</dbReference>
<evidence type="ECO:0000313" key="2">
    <source>
        <dbReference type="EMBL" id="MBE6084723.1"/>
    </source>
</evidence>
<dbReference type="SMART" id="SM00530">
    <property type="entry name" value="HTH_XRE"/>
    <property type="match status" value="1"/>
</dbReference>
<gene>
    <name evidence="2" type="ORF">E7203_04535</name>
</gene>
<dbReference type="InterPro" id="IPR001387">
    <property type="entry name" value="Cro/C1-type_HTH"/>
</dbReference>
<organism evidence="2 3">
    <name type="scientific">Selenomonas ruminantium</name>
    <dbReference type="NCBI Taxonomy" id="971"/>
    <lineage>
        <taxon>Bacteria</taxon>
        <taxon>Bacillati</taxon>
        <taxon>Bacillota</taxon>
        <taxon>Negativicutes</taxon>
        <taxon>Selenomonadales</taxon>
        <taxon>Selenomonadaceae</taxon>
        <taxon>Selenomonas</taxon>
    </lineage>
</organism>
<dbReference type="InterPro" id="IPR010982">
    <property type="entry name" value="Lambda_DNA-bd_dom_sf"/>
</dbReference>
<dbReference type="CDD" id="cd00093">
    <property type="entry name" value="HTH_XRE"/>
    <property type="match status" value="1"/>
</dbReference>